<dbReference type="InterPro" id="IPR012349">
    <property type="entry name" value="Split_barrel_FMN-bd"/>
</dbReference>
<gene>
    <name evidence="3" type="ORF">GCM10009839_79540</name>
</gene>
<evidence type="ECO:0000313" key="3">
    <source>
        <dbReference type="EMBL" id="GAA2058020.1"/>
    </source>
</evidence>
<evidence type="ECO:0000313" key="4">
    <source>
        <dbReference type="Proteomes" id="UP001500751"/>
    </source>
</evidence>
<dbReference type="PANTHER" id="PTHR35176">
    <property type="entry name" value="HEME OXYGENASE HI_0854-RELATED"/>
    <property type="match status" value="1"/>
</dbReference>
<keyword evidence="4" id="KW-1185">Reference proteome</keyword>
<protein>
    <submittedName>
        <fullName evidence="3">Pyridoxamine 5'-phosphate oxidase family protein</fullName>
    </submittedName>
</protein>
<dbReference type="RefSeq" id="WP_344670899.1">
    <property type="nucleotide sequence ID" value="NZ_BAAAQN010000069.1"/>
</dbReference>
<dbReference type="Gene3D" id="2.30.110.10">
    <property type="entry name" value="Electron Transport, Fmn-binding Protein, Chain A"/>
    <property type="match status" value="1"/>
</dbReference>
<evidence type="ECO:0000256" key="1">
    <source>
        <dbReference type="ARBA" id="ARBA00023002"/>
    </source>
</evidence>
<accession>A0ABN2VB61</accession>
<dbReference type="SUPFAM" id="SSF50475">
    <property type="entry name" value="FMN-binding split barrel"/>
    <property type="match status" value="1"/>
</dbReference>
<organism evidence="3 4">
    <name type="scientific">Catenulispora yoronensis</name>
    <dbReference type="NCBI Taxonomy" id="450799"/>
    <lineage>
        <taxon>Bacteria</taxon>
        <taxon>Bacillati</taxon>
        <taxon>Actinomycetota</taxon>
        <taxon>Actinomycetes</taxon>
        <taxon>Catenulisporales</taxon>
        <taxon>Catenulisporaceae</taxon>
        <taxon>Catenulispora</taxon>
    </lineage>
</organism>
<sequence length="153" mass="16391">MATWKQFEESAPGLASAVKARFTATKHHVLATLRRDGGPRVSGTEVDFDTEGRLRLGSMADAVKGRDLKRDGRFALHANPGDGTMDGGDSKISGVAGVVPSEGSGKGSGEETEEGSDLFDLDIREIVHTTVENNELVIRSWTPAGGEREVRRK</sequence>
<name>A0ABN2VB61_9ACTN</name>
<dbReference type="Proteomes" id="UP001500751">
    <property type="component" value="Unassembled WGS sequence"/>
</dbReference>
<reference evidence="3 4" key="1">
    <citation type="journal article" date="2019" name="Int. J. Syst. Evol. Microbiol.">
        <title>The Global Catalogue of Microorganisms (GCM) 10K type strain sequencing project: providing services to taxonomists for standard genome sequencing and annotation.</title>
        <authorList>
            <consortium name="The Broad Institute Genomics Platform"/>
            <consortium name="The Broad Institute Genome Sequencing Center for Infectious Disease"/>
            <person name="Wu L."/>
            <person name="Ma J."/>
        </authorList>
    </citation>
    <scope>NUCLEOTIDE SEQUENCE [LARGE SCALE GENOMIC DNA]</scope>
    <source>
        <strain evidence="3 4">JCM 16014</strain>
    </source>
</reference>
<proteinExistence type="predicted"/>
<comment type="caution">
    <text evidence="3">The sequence shown here is derived from an EMBL/GenBank/DDBJ whole genome shotgun (WGS) entry which is preliminary data.</text>
</comment>
<keyword evidence="1" id="KW-0560">Oxidoreductase</keyword>
<dbReference type="PANTHER" id="PTHR35176:SF6">
    <property type="entry name" value="HEME OXYGENASE HI_0854-RELATED"/>
    <property type="match status" value="1"/>
</dbReference>
<feature type="region of interest" description="Disordered" evidence="2">
    <location>
        <begin position="79"/>
        <end position="116"/>
    </location>
</feature>
<dbReference type="EMBL" id="BAAAQN010000069">
    <property type="protein sequence ID" value="GAA2058020.1"/>
    <property type="molecule type" value="Genomic_DNA"/>
</dbReference>
<dbReference type="InterPro" id="IPR052019">
    <property type="entry name" value="F420H2_bilvrd_red/Heme_oxyg"/>
</dbReference>
<evidence type="ECO:0000256" key="2">
    <source>
        <dbReference type="SAM" id="MobiDB-lite"/>
    </source>
</evidence>